<organism evidence="1 3">
    <name type="scientific">Bacteroides faecis</name>
    <dbReference type="NCBI Taxonomy" id="674529"/>
    <lineage>
        <taxon>Bacteria</taxon>
        <taxon>Pseudomonadati</taxon>
        <taxon>Bacteroidota</taxon>
        <taxon>Bacteroidia</taxon>
        <taxon>Bacteroidales</taxon>
        <taxon>Bacteroidaceae</taxon>
        <taxon>Bacteroides</taxon>
    </lineage>
</organism>
<protein>
    <submittedName>
        <fullName evidence="1">Uncharacterized protein</fullName>
    </submittedName>
</protein>
<gene>
    <name evidence="2" type="ORF">BFLFYP10_01058</name>
    <name evidence="1" type="ORF">ERS852461_00919</name>
</gene>
<evidence type="ECO:0000313" key="3">
    <source>
        <dbReference type="Proteomes" id="UP000095606"/>
    </source>
</evidence>
<reference evidence="2" key="2">
    <citation type="submission" date="2019-11" db="EMBL/GenBank/DDBJ databases">
        <authorList>
            <person name="Feng L."/>
        </authorList>
    </citation>
    <scope>NUCLEOTIDE SEQUENCE</scope>
    <source>
        <strain evidence="2">BfaecisLFYP10</strain>
    </source>
</reference>
<evidence type="ECO:0000313" key="1">
    <source>
        <dbReference type="EMBL" id="CUO71521.1"/>
    </source>
</evidence>
<reference evidence="1 3" key="1">
    <citation type="submission" date="2015-09" db="EMBL/GenBank/DDBJ databases">
        <authorList>
            <consortium name="Pathogen Informatics"/>
        </authorList>
    </citation>
    <scope>NUCLEOTIDE SEQUENCE [LARGE SCALE GENOMIC DNA]</scope>
    <source>
        <strain evidence="1 3">2789STDY5834846</strain>
    </source>
</reference>
<sequence>MVASCKIRFAGGIFLLPLRIGKQKKKDKYEKSNLQ</sequence>
<dbReference type="AlphaFoldDB" id="A0A174HB73"/>
<dbReference type="EMBL" id="CZAE01000003">
    <property type="protein sequence ID" value="CUO71521.1"/>
    <property type="molecule type" value="Genomic_DNA"/>
</dbReference>
<evidence type="ECO:0000313" key="2">
    <source>
        <dbReference type="EMBL" id="VYS93768.1"/>
    </source>
</evidence>
<dbReference type="EMBL" id="CACRSZ010000028">
    <property type="protein sequence ID" value="VYS93768.1"/>
    <property type="molecule type" value="Genomic_DNA"/>
</dbReference>
<accession>A0A174HB73</accession>
<name>A0A174HB73_9BACE</name>
<accession>A0A6N2SML0</accession>
<proteinExistence type="predicted"/>
<dbReference type="Proteomes" id="UP000095606">
    <property type="component" value="Unassembled WGS sequence"/>
</dbReference>